<gene>
    <name evidence="4" type="primary">TRx</name>
</gene>
<feature type="domain" description="PITH" evidence="3">
    <location>
        <begin position="113"/>
        <end position="281"/>
    </location>
</feature>
<dbReference type="FunFam" id="3.40.30.10:FF:000245">
    <property type="entry name" value="Thioredoxin"/>
    <property type="match status" value="1"/>
</dbReference>
<dbReference type="InterPro" id="IPR010400">
    <property type="entry name" value="PITH_dom"/>
</dbReference>
<sequence>MGLVRVLAEDSQFAAEMNVTGTKLVVVDFTASWCGPCQRIAPFFEDLARRYPRAVFLKVDVDQCPETAASNGVTAMPTFIFFRNKAKVDRLEGGNPEALEQKVKQHYGSDDGEEDASVQGYLDLATFISKPGCECLNEADDHPLEAGLSSNPGYLESDCDEQLIINLAFNQTVKIHSIKIKAPKDQGPKTLRLFINQPRTLDFDAAEGSQATQDIVLQPSDLDGNPVNLRFVKFQNVQTLLIFVKDNQGGTETTRIDHLAVYGSPLSTTNMSDFKRIAGKKGEAH</sequence>
<evidence type="ECO:0000256" key="1">
    <source>
        <dbReference type="ARBA" id="ARBA00023157"/>
    </source>
</evidence>
<evidence type="ECO:0000313" key="4">
    <source>
        <dbReference type="EMBL" id="QWA14831.1"/>
    </source>
</evidence>
<feature type="domain" description="Thioredoxin" evidence="2">
    <location>
        <begin position="4"/>
        <end position="108"/>
    </location>
</feature>
<organism evidence="4">
    <name type="scientific">Diaphanosoma celebensis</name>
    <dbReference type="NCBI Taxonomy" id="2184134"/>
    <lineage>
        <taxon>Eukaryota</taxon>
        <taxon>Metazoa</taxon>
        <taxon>Ecdysozoa</taxon>
        <taxon>Arthropoda</taxon>
        <taxon>Crustacea</taxon>
        <taxon>Branchiopoda</taxon>
        <taxon>Diplostraca</taxon>
        <taxon>Cladocera</taxon>
        <taxon>Ctenopoda</taxon>
        <taxon>Sididae</taxon>
        <taxon>Diaphanosoma</taxon>
    </lineage>
</organism>
<dbReference type="CDD" id="cd02947">
    <property type="entry name" value="TRX_family"/>
    <property type="match status" value="1"/>
</dbReference>
<dbReference type="PANTHER" id="PTHR46115">
    <property type="entry name" value="THIOREDOXIN-LIKE PROTEIN 1"/>
    <property type="match status" value="1"/>
</dbReference>
<dbReference type="Pfam" id="PF00085">
    <property type="entry name" value="Thioredoxin"/>
    <property type="match status" value="1"/>
</dbReference>
<evidence type="ECO:0000259" key="3">
    <source>
        <dbReference type="PROSITE" id="PS51532"/>
    </source>
</evidence>
<dbReference type="EMBL" id="MT226445">
    <property type="protein sequence ID" value="QWA14831.1"/>
    <property type="molecule type" value="mRNA"/>
</dbReference>
<accession>A0A8H2S6M1</accession>
<reference evidence="4" key="1">
    <citation type="submission" date="2020-03" db="EMBL/GenBank/DDBJ databases">
        <title>Combined effects of heavy metals using antioxidant enzymes in the brackish water flea Diaphanosoma celebensis.</title>
        <authorList>
            <person name="Yoo J.-W."/>
            <person name="Cho H."/>
            <person name="Lee Y.-M."/>
        </authorList>
    </citation>
    <scope>NUCLEOTIDE SEQUENCE</scope>
</reference>
<dbReference type="Pfam" id="PF06201">
    <property type="entry name" value="PITH"/>
    <property type="match status" value="1"/>
</dbReference>
<evidence type="ECO:0000259" key="2">
    <source>
        <dbReference type="PROSITE" id="PS51352"/>
    </source>
</evidence>
<keyword evidence="1" id="KW-1015">Disulfide bond</keyword>
<protein>
    <submittedName>
        <fullName evidence="4">Thioredoxin</fullName>
    </submittedName>
</protein>
<name>A0A8H2S6M1_9CRUS</name>
<dbReference type="PROSITE" id="PS51532">
    <property type="entry name" value="PITH"/>
    <property type="match status" value="1"/>
</dbReference>
<dbReference type="AlphaFoldDB" id="A0A8H2S6M1"/>
<dbReference type="InterPro" id="IPR017937">
    <property type="entry name" value="Thioredoxin_CS"/>
</dbReference>
<dbReference type="PROSITE" id="PS00194">
    <property type="entry name" value="THIOREDOXIN_1"/>
    <property type="match status" value="1"/>
</dbReference>
<dbReference type="PROSITE" id="PS51352">
    <property type="entry name" value="THIOREDOXIN_2"/>
    <property type="match status" value="1"/>
</dbReference>
<dbReference type="InterPro" id="IPR013766">
    <property type="entry name" value="Thioredoxin_domain"/>
</dbReference>
<proteinExistence type="evidence at transcript level"/>